<feature type="domain" description="Major facilitator superfamily (MFS) profile" evidence="6">
    <location>
        <begin position="18"/>
        <end position="216"/>
    </location>
</feature>
<keyword evidence="4 5" id="KW-0472">Membrane</keyword>
<dbReference type="InterPro" id="IPR011701">
    <property type="entry name" value="MFS"/>
</dbReference>
<evidence type="ECO:0000256" key="2">
    <source>
        <dbReference type="ARBA" id="ARBA00022692"/>
    </source>
</evidence>
<keyword evidence="8" id="KW-1185">Reference proteome</keyword>
<evidence type="ECO:0000313" key="8">
    <source>
        <dbReference type="Proteomes" id="UP001141434"/>
    </source>
</evidence>
<evidence type="ECO:0000256" key="5">
    <source>
        <dbReference type="SAM" id="Phobius"/>
    </source>
</evidence>
<name>A0A9W9FL27_9EURO</name>
<dbReference type="GO" id="GO:0005886">
    <property type="term" value="C:plasma membrane"/>
    <property type="evidence" value="ECO:0007669"/>
    <property type="project" value="TreeGrafter"/>
</dbReference>
<comment type="subcellular location">
    <subcellularLocation>
        <location evidence="1">Membrane</location>
        <topology evidence="1">Multi-pass membrane protein</topology>
    </subcellularLocation>
</comment>
<evidence type="ECO:0000256" key="4">
    <source>
        <dbReference type="ARBA" id="ARBA00023136"/>
    </source>
</evidence>
<dbReference type="PANTHER" id="PTHR23501">
    <property type="entry name" value="MAJOR FACILITATOR SUPERFAMILY"/>
    <property type="match status" value="1"/>
</dbReference>
<evidence type="ECO:0000256" key="3">
    <source>
        <dbReference type="ARBA" id="ARBA00022989"/>
    </source>
</evidence>
<dbReference type="EMBL" id="JAPMSZ010000005">
    <property type="protein sequence ID" value="KAJ5102201.1"/>
    <property type="molecule type" value="Genomic_DNA"/>
</dbReference>
<organism evidence="7 8">
    <name type="scientific">Penicillium alfredii</name>
    <dbReference type="NCBI Taxonomy" id="1506179"/>
    <lineage>
        <taxon>Eukaryota</taxon>
        <taxon>Fungi</taxon>
        <taxon>Dikarya</taxon>
        <taxon>Ascomycota</taxon>
        <taxon>Pezizomycotina</taxon>
        <taxon>Eurotiomycetes</taxon>
        <taxon>Eurotiomycetidae</taxon>
        <taxon>Eurotiales</taxon>
        <taxon>Aspergillaceae</taxon>
        <taxon>Penicillium</taxon>
    </lineage>
</organism>
<keyword evidence="2 5" id="KW-0812">Transmembrane</keyword>
<dbReference type="OrthoDB" id="406156at2759"/>
<accession>A0A9W9FL27</accession>
<evidence type="ECO:0000313" key="7">
    <source>
        <dbReference type="EMBL" id="KAJ5102201.1"/>
    </source>
</evidence>
<evidence type="ECO:0000256" key="1">
    <source>
        <dbReference type="ARBA" id="ARBA00004141"/>
    </source>
</evidence>
<dbReference type="SUPFAM" id="SSF103473">
    <property type="entry name" value="MFS general substrate transporter"/>
    <property type="match status" value="1"/>
</dbReference>
<feature type="transmembrane region" description="Helical" evidence="5">
    <location>
        <begin position="84"/>
        <end position="110"/>
    </location>
</feature>
<dbReference type="Proteomes" id="UP001141434">
    <property type="component" value="Unassembled WGS sequence"/>
</dbReference>
<dbReference type="RefSeq" id="XP_056513032.1">
    <property type="nucleotide sequence ID" value="XM_056655005.1"/>
</dbReference>
<reference evidence="7" key="1">
    <citation type="submission" date="2022-11" db="EMBL/GenBank/DDBJ databases">
        <authorList>
            <person name="Petersen C."/>
        </authorList>
    </citation>
    <scope>NUCLEOTIDE SEQUENCE</scope>
    <source>
        <strain evidence="7">IBT 34128</strain>
    </source>
</reference>
<dbReference type="AlphaFoldDB" id="A0A9W9FL27"/>
<dbReference type="InterPro" id="IPR020846">
    <property type="entry name" value="MFS_dom"/>
</dbReference>
<dbReference type="InterPro" id="IPR036259">
    <property type="entry name" value="MFS_trans_sf"/>
</dbReference>
<sequence length="216" mass="24009">MEAVYREAKSNRTTLWLVTASVLVCAWAFSLDSSTTSYYSVDASSHFKQHSVVLSTLAIVTSIIDAVSKPFIAKISDITSRPYTYLLTLFFYVIGYIVAATCKTISAYVIGEVFVAIGSSGLDLTNDIIVKDLTPLEWRGFASSLLSTPFITNTWFAGKIVGGLLLIAYVIYEMKWARVPSAPRRLVFNKALIMSIIIDSIYLRKILEMHGNHLMI</sequence>
<dbReference type="GO" id="GO:0022857">
    <property type="term" value="F:transmembrane transporter activity"/>
    <property type="evidence" value="ECO:0007669"/>
    <property type="project" value="InterPro"/>
</dbReference>
<dbReference type="GeneID" id="81394173"/>
<feature type="transmembrane region" description="Helical" evidence="5">
    <location>
        <begin position="155"/>
        <end position="174"/>
    </location>
</feature>
<evidence type="ECO:0000259" key="6">
    <source>
        <dbReference type="PROSITE" id="PS50850"/>
    </source>
</evidence>
<protein>
    <submittedName>
        <fullName evidence="7">MFS general substrate transporter</fullName>
    </submittedName>
</protein>
<dbReference type="PANTHER" id="PTHR23501:SF58">
    <property type="entry name" value="LOW AFFINITY HEME TRANSPORTER STR3"/>
    <property type="match status" value="1"/>
</dbReference>
<dbReference type="Gene3D" id="1.20.1250.20">
    <property type="entry name" value="MFS general substrate transporter like domains"/>
    <property type="match status" value="1"/>
</dbReference>
<feature type="transmembrane region" description="Helical" evidence="5">
    <location>
        <begin position="52"/>
        <end position="72"/>
    </location>
</feature>
<reference evidence="7" key="2">
    <citation type="journal article" date="2023" name="IMA Fungus">
        <title>Comparative genomic study of the Penicillium genus elucidates a diverse pangenome and 15 lateral gene transfer events.</title>
        <authorList>
            <person name="Petersen C."/>
            <person name="Sorensen T."/>
            <person name="Nielsen M.R."/>
            <person name="Sondergaard T.E."/>
            <person name="Sorensen J.L."/>
            <person name="Fitzpatrick D.A."/>
            <person name="Frisvad J.C."/>
            <person name="Nielsen K.L."/>
        </authorList>
    </citation>
    <scope>NUCLEOTIDE SEQUENCE</scope>
    <source>
        <strain evidence="7">IBT 34128</strain>
    </source>
</reference>
<feature type="transmembrane region" description="Helical" evidence="5">
    <location>
        <begin position="186"/>
        <end position="203"/>
    </location>
</feature>
<comment type="caution">
    <text evidence="7">The sequence shown here is derived from an EMBL/GenBank/DDBJ whole genome shotgun (WGS) entry which is preliminary data.</text>
</comment>
<gene>
    <name evidence="7" type="ORF">NUU61_004423</name>
</gene>
<proteinExistence type="predicted"/>
<keyword evidence="3 5" id="KW-1133">Transmembrane helix</keyword>
<dbReference type="PROSITE" id="PS50850">
    <property type="entry name" value="MFS"/>
    <property type="match status" value="1"/>
</dbReference>
<dbReference type="Pfam" id="PF07690">
    <property type="entry name" value="MFS_1"/>
    <property type="match status" value="1"/>
</dbReference>